<protein>
    <submittedName>
        <fullName evidence="6">Efflux RND transporter periplasmic adaptor subunit</fullName>
    </submittedName>
</protein>
<evidence type="ECO:0000259" key="5">
    <source>
        <dbReference type="Pfam" id="PF25973"/>
    </source>
</evidence>
<dbReference type="PANTHER" id="PTHR30097:SF15">
    <property type="entry name" value="CATION EFFLUX SYSTEM PROTEIN CUSB"/>
    <property type="match status" value="1"/>
</dbReference>
<dbReference type="InterPro" id="IPR058647">
    <property type="entry name" value="BSH_CzcB-like"/>
</dbReference>
<dbReference type="Gene3D" id="2.40.30.170">
    <property type="match status" value="1"/>
</dbReference>
<evidence type="ECO:0000313" key="6">
    <source>
        <dbReference type="EMBL" id="TVO73034.1"/>
    </source>
</evidence>
<evidence type="ECO:0000259" key="3">
    <source>
        <dbReference type="Pfam" id="PF25954"/>
    </source>
</evidence>
<sequence>MEEITAEPIVVEIEAPGEILLNSYATHQLTPRIEAQVIERHARLGDKVNKGQLLVTLSSVTMSEAQGQLLVAENEWQRVRKLGREVVSARRYQDARIAAQQARASLSAYGMTQSQIDQLASSDTIENANGRFGLFAPLSGTVIRDDFITGQMAQVGSLLFEISDETTLWVEAKLAPGSANSIQVGNPAQIMIDGNWMPGKVIQVHHTLDETTRTLAVRLEVSNPNDRLHTGQFVTARIQNGRSEERGMVLPLNALLRSADGDWQVFVEHEPGEFEPKEVEIVRHMGGRVQIEGLESGSRVVTQGAFFVQSELAKSGFAVHNH</sequence>
<dbReference type="Gene3D" id="2.40.50.100">
    <property type="match status" value="1"/>
</dbReference>
<dbReference type="GO" id="GO:0022857">
    <property type="term" value="F:transmembrane transporter activity"/>
    <property type="evidence" value="ECO:0007669"/>
    <property type="project" value="InterPro"/>
</dbReference>
<dbReference type="OrthoDB" id="9800613at2"/>
<feature type="domain" description="CusB-like beta-barrel" evidence="3">
    <location>
        <begin position="167"/>
        <end position="240"/>
    </location>
</feature>
<keyword evidence="7" id="KW-1185">Reference proteome</keyword>
<name>A0A557S6J8_9GAMM</name>
<dbReference type="Proteomes" id="UP000316649">
    <property type="component" value="Unassembled WGS sequence"/>
</dbReference>
<feature type="domain" description="CzcB-like barrel-sandwich hybrid" evidence="5">
    <location>
        <begin position="26"/>
        <end position="164"/>
    </location>
</feature>
<dbReference type="AlphaFoldDB" id="A0A557S6J8"/>
<dbReference type="GO" id="GO:0060003">
    <property type="term" value="P:copper ion export"/>
    <property type="evidence" value="ECO:0007669"/>
    <property type="project" value="TreeGrafter"/>
</dbReference>
<evidence type="ECO:0000259" key="4">
    <source>
        <dbReference type="Pfam" id="PF25967"/>
    </source>
</evidence>
<dbReference type="GO" id="GO:0016020">
    <property type="term" value="C:membrane"/>
    <property type="evidence" value="ECO:0007669"/>
    <property type="project" value="InterPro"/>
</dbReference>
<dbReference type="Gene3D" id="2.40.420.20">
    <property type="match status" value="1"/>
</dbReference>
<keyword evidence="2" id="KW-0813">Transport</keyword>
<dbReference type="InterPro" id="IPR006143">
    <property type="entry name" value="RND_pump_MFP"/>
</dbReference>
<dbReference type="Pfam" id="PF25954">
    <property type="entry name" value="Beta-barrel_RND_2"/>
    <property type="match status" value="1"/>
</dbReference>
<reference evidence="6 7" key="1">
    <citation type="submission" date="2019-07" db="EMBL/GenBank/DDBJ databases">
        <title>The pathways for chlorine oxyanion respiration interact through the shared metabolite chlorate.</title>
        <authorList>
            <person name="Barnum T.P."/>
            <person name="Cheng Y."/>
            <person name="Hill K.A."/>
            <person name="Lucas L.N."/>
            <person name="Carlson H.K."/>
            <person name="Coates J.D."/>
        </authorList>
    </citation>
    <scope>NUCLEOTIDE SEQUENCE [LARGE SCALE GENOMIC DNA]</scope>
    <source>
        <strain evidence="6 7">BK-1</strain>
    </source>
</reference>
<comment type="caution">
    <text evidence="6">The sequence shown here is derived from an EMBL/GenBank/DDBJ whole genome shotgun (WGS) entry which is preliminary data.</text>
</comment>
<evidence type="ECO:0000256" key="2">
    <source>
        <dbReference type="ARBA" id="ARBA00022448"/>
    </source>
</evidence>
<dbReference type="PANTHER" id="PTHR30097">
    <property type="entry name" value="CATION EFFLUX SYSTEM PROTEIN CUSB"/>
    <property type="match status" value="1"/>
</dbReference>
<accession>A0A557S6J8</accession>
<feature type="domain" description="Multidrug resistance protein MdtA-like C-terminal permuted SH3" evidence="4">
    <location>
        <begin position="249"/>
        <end position="305"/>
    </location>
</feature>
<dbReference type="GO" id="GO:0030288">
    <property type="term" value="C:outer membrane-bounded periplasmic space"/>
    <property type="evidence" value="ECO:0007669"/>
    <property type="project" value="TreeGrafter"/>
</dbReference>
<evidence type="ECO:0000256" key="1">
    <source>
        <dbReference type="ARBA" id="ARBA00009477"/>
    </source>
</evidence>
<dbReference type="Pfam" id="PF25967">
    <property type="entry name" value="RND-MFP_C"/>
    <property type="match status" value="1"/>
</dbReference>
<gene>
    <name evidence="6" type="ORF">FHP88_12205</name>
</gene>
<dbReference type="GO" id="GO:0015679">
    <property type="term" value="P:plasma membrane copper ion transport"/>
    <property type="evidence" value="ECO:0007669"/>
    <property type="project" value="TreeGrafter"/>
</dbReference>
<dbReference type="GO" id="GO:0046914">
    <property type="term" value="F:transition metal ion binding"/>
    <property type="evidence" value="ECO:0007669"/>
    <property type="project" value="TreeGrafter"/>
</dbReference>
<evidence type="ECO:0000313" key="7">
    <source>
        <dbReference type="Proteomes" id="UP000316649"/>
    </source>
</evidence>
<dbReference type="EMBL" id="VMNH01000014">
    <property type="protein sequence ID" value="TVO73034.1"/>
    <property type="molecule type" value="Genomic_DNA"/>
</dbReference>
<dbReference type="NCBIfam" id="TIGR01730">
    <property type="entry name" value="RND_mfp"/>
    <property type="match status" value="1"/>
</dbReference>
<organism evidence="6 7">
    <name type="scientific">Sedimenticola selenatireducens</name>
    <dbReference type="NCBI Taxonomy" id="191960"/>
    <lineage>
        <taxon>Bacteria</taxon>
        <taxon>Pseudomonadati</taxon>
        <taxon>Pseudomonadota</taxon>
        <taxon>Gammaproteobacteria</taxon>
        <taxon>Chromatiales</taxon>
        <taxon>Sedimenticolaceae</taxon>
        <taxon>Sedimenticola</taxon>
    </lineage>
</organism>
<dbReference type="InterPro" id="IPR058792">
    <property type="entry name" value="Beta-barrel_RND_2"/>
</dbReference>
<dbReference type="InterPro" id="IPR051909">
    <property type="entry name" value="MFP_Cation_Efflux"/>
</dbReference>
<proteinExistence type="inferred from homology"/>
<dbReference type="InterPro" id="IPR058627">
    <property type="entry name" value="MdtA-like_C"/>
</dbReference>
<dbReference type="SUPFAM" id="SSF111369">
    <property type="entry name" value="HlyD-like secretion proteins"/>
    <property type="match status" value="1"/>
</dbReference>
<comment type="similarity">
    <text evidence="1">Belongs to the membrane fusion protein (MFP) (TC 8.A.1) family.</text>
</comment>
<dbReference type="Pfam" id="PF25973">
    <property type="entry name" value="BSH_CzcB"/>
    <property type="match status" value="1"/>
</dbReference>